<dbReference type="Proteomes" id="UP001497600">
    <property type="component" value="Chromosome D"/>
</dbReference>
<reference evidence="2 3" key="1">
    <citation type="submission" date="2024-01" db="EMBL/GenBank/DDBJ databases">
        <authorList>
            <consortium name="Genoscope - CEA"/>
            <person name="William W."/>
        </authorList>
    </citation>
    <scope>NUCLEOTIDE SEQUENCE [LARGE SCALE GENOMIC DNA]</scope>
    <source>
        <strain evidence="2 3">29B2s-10</strain>
    </source>
</reference>
<feature type="chain" id="PRO_5046533249" evidence="1">
    <location>
        <begin position="20"/>
        <end position="151"/>
    </location>
</feature>
<evidence type="ECO:0000313" key="2">
    <source>
        <dbReference type="EMBL" id="CAK7903557.1"/>
    </source>
</evidence>
<evidence type="ECO:0000256" key="1">
    <source>
        <dbReference type="SAM" id="SignalP"/>
    </source>
</evidence>
<evidence type="ECO:0000313" key="3">
    <source>
        <dbReference type="Proteomes" id="UP001497600"/>
    </source>
</evidence>
<proteinExistence type="predicted"/>
<name>A0ABP0EAM3_9ASCO</name>
<protein>
    <submittedName>
        <fullName evidence="2">Uncharacterized protein</fullName>
    </submittedName>
</protein>
<feature type="signal peptide" evidence="1">
    <location>
        <begin position="1"/>
        <end position="19"/>
    </location>
</feature>
<keyword evidence="3" id="KW-1185">Reference proteome</keyword>
<accession>A0ABP0EAM3</accession>
<keyword evidence="1" id="KW-0732">Signal</keyword>
<sequence length="151" mass="16199">MKFSTIVLSSIASIASVNAASVPAVAAATCQLSSQNFVEDFAGGFQMIGDDYLLYLYTELNSEVDVTLTGGVGGTDFFVGNNALSDCSCIPDVKPDYHVAEGATTQVKIDVNMNELLGFRIKSSDSDFDVQFKQLTSRWGTLFPVTQCAKK</sequence>
<gene>
    <name evidence="2" type="ORF">CAAN4_D05138</name>
</gene>
<dbReference type="EMBL" id="OZ004256">
    <property type="protein sequence ID" value="CAK7903557.1"/>
    <property type="molecule type" value="Genomic_DNA"/>
</dbReference>
<organism evidence="2 3">
    <name type="scientific">[Candida] anglica</name>
    <dbReference type="NCBI Taxonomy" id="148631"/>
    <lineage>
        <taxon>Eukaryota</taxon>
        <taxon>Fungi</taxon>
        <taxon>Dikarya</taxon>
        <taxon>Ascomycota</taxon>
        <taxon>Saccharomycotina</taxon>
        <taxon>Pichiomycetes</taxon>
        <taxon>Debaryomycetaceae</taxon>
        <taxon>Kurtzmaniella</taxon>
    </lineage>
</organism>